<dbReference type="STRING" id="83401.SAMN05421742_10940"/>
<name>A0A1G8E596_9PROT</name>
<evidence type="ECO:0000313" key="1">
    <source>
        <dbReference type="EMBL" id="SDH65116.1"/>
    </source>
</evidence>
<reference evidence="2" key="1">
    <citation type="submission" date="2016-10" db="EMBL/GenBank/DDBJ databases">
        <authorList>
            <person name="Varghese N."/>
            <person name="Submissions S."/>
        </authorList>
    </citation>
    <scope>NUCLEOTIDE SEQUENCE [LARGE SCALE GENOMIC DNA]</scope>
    <source>
        <strain evidence="2">930I</strain>
    </source>
</reference>
<dbReference type="AlphaFoldDB" id="A0A1G8E596"/>
<dbReference type="OrthoDB" id="7364589at2"/>
<dbReference type="Proteomes" id="UP000217076">
    <property type="component" value="Unassembled WGS sequence"/>
</dbReference>
<organism evidence="1 2">
    <name type="scientific">Roseospirillum parvum</name>
    <dbReference type="NCBI Taxonomy" id="83401"/>
    <lineage>
        <taxon>Bacteria</taxon>
        <taxon>Pseudomonadati</taxon>
        <taxon>Pseudomonadota</taxon>
        <taxon>Alphaproteobacteria</taxon>
        <taxon>Rhodospirillales</taxon>
        <taxon>Rhodospirillaceae</taxon>
        <taxon>Roseospirillum</taxon>
    </lineage>
</organism>
<dbReference type="RefSeq" id="WP_092620774.1">
    <property type="nucleotide sequence ID" value="NZ_FNCV01000009.1"/>
</dbReference>
<gene>
    <name evidence="1" type="ORF">SAMN05421742_10940</name>
</gene>
<keyword evidence="2" id="KW-1185">Reference proteome</keyword>
<accession>A0A1G8E596</accession>
<proteinExistence type="predicted"/>
<evidence type="ECO:0000313" key="2">
    <source>
        <dbReference type="Proteomes" id="UP000217076"/>
    </source>
</evidence>
<sequence>MARSKNDIIDEVEAFVARYGGKFGDWYVGIAKDPKATLNGEHNFKKGDVGLVRTAASELQAQQVVNYFVETRGCKGRKDSFDAGEVHVYAYRRARHTKP</sequence>
<protein>
    <submittedName>
        <fullName evidence="1">Uncharacterized protein</fullName>
    </submittedName>
</protein>
<dbReference type="EMBL" id="FNCV01000009">
    <property type="protein sequence ID" value="SDH65116.1"/>
    <property type="molecule type" value="Genomic_DNA"/>
</dbReference>